<dbReference type="GO" id="GO:0008757">
    <property type="term" value="F:S-adenosylmethionine-dependent methyltransferase activity"/>
    <property type="evidence" value="ECO:0007669"/>
    <property type="project" value="InterPro"/>
</dbReference>
<keyword evidence="4" id="KW-1185">Reference proteome</keyword>
<feature type="domain" description="Methyltransferase type 11" evidence="2">
    <location>
        <begin position="86"/>
        <end position="183"/>
    </location>
</feature>
<comment type="caution">
    <text evidence="3">The sequence shown here is derived from an EMBL/GenBank/DDBJ whole genome shotgun (WGS) entry which is preliminary data.</text>
</comment>
<dbReference type="InterPro" id="IPR029063">
    <property type="entry name" value="SAM-dependent_MTases_sf"/>
</dbReference>
<dbReference type="Gene3D" id="3.40.50.150">
    <property type="entry name" value="Vaccinia Virus protein VP39"/>
    <property type="match status" value="1"/>
</dbReference>
<evidence type="ECO:0000313" key="4">
    <source>
        <dbReference type="Proteomes" id="UP001187531"/>
    </source>
</evidence>
<organism evidence="3 4">
    <name type="scientific">Artemia franciscana</name>
    <name type="common">Brine shrimp</name>
    <name type="synonym">Artemia sanfranciscana</name>
    <dbReference type="NCBI Taxonomy" id="6661"/>
    <lineage>
        <taxon>Eukaryota</taxon>
        <taxon>Metazoa</taxon>
        <taxon>Ecdysozoa</taxon>
        <taxon>Arthropoda</taxon>
        <taxon>Crustacea</taxon>
        <taxon>Branchiopoda</taxon>
        <taxon>Anostraca</taxon>
        <taxon>Artemiidae</taxon>
        <taxon>Artemia</taxon>
    </lineage>
</organism>
<reference evidence="3" key="1">
    <citation type="submission" date="2023-07" db="EMBL/GenBank/DDBJ databases">
        <title>Chromosome-level genome assembly of Artemia franciscana.</title>
        <authorList>
            <person name="Jo E."/>
        </authorList>
    </citation>
    <scope>NUCLEOTIDE SEQUENCE</scope>
    <source>
        <tissue evidence="3">Whole body</tissue>
    </source>
</reference>
<dbReference type="Proteomes" id="UP001187531">
    <property type="component" value="Unassembled WGS sequence"/>
</dbReference>
<evidence type="ECO:0000313" key="3">
    <source>
        <dbReference type="EMBL" id="KAK2707942.1"/>
    </source>
</evidence>
<gene>
    <name evidence="3" type="ORF">QYM36_015578</name>
</gene>
<dbReference type="InterPro" id="IPR052356">
    <property type="entry name" value="Thiol_S-MT"/>
</dbReference>
<feature type="transmembrane region" description="Helical" evidence="1">
    <location>
        <begin position="6"/>
        <end position="29"/>
    </location>
</feature>
<protein>
    <recommendedName>
        <fullName evidence="2">Methyltransferase type 11 domain-containing protein</fullName>
    </recommendedName>
</protein>
<dbReference type="PANTHER" id="PTHR45036:SF1">
    <property type="entry name" value="METHYLTRANSFERASE LIKE 7A"/>
    <property type="match status" value="1"/>
</dbReference>
<dbReference type="AlphaFoldDB" id="A0AA88HLY3"/>
<keyword evidence="1" id="KW-0472">Membrane</keyword>
<dbReference type="EMBL" id="JAVRJZ010000019">
    <property type="protein sequence ID" value="KAK2707942.1"/>
    <property type="molecule type" value="Genomic_DNA"/>
</dbReference>
<keyword evidence="1" id="KW-1133">Transmembrane helix</keyword>
<dbReference type="CDD" id="cd02440">
    <property type="entry name" value="AdoMet_MTases"/>
    <property type="match status" value="1"/>
</dbReference>
<sequence>MGEADVTIQSLLGGYFVPILVFILIVFLWRKYSKSFRDWVFAKFTIVMLKKYHINHESQKKLHFQPLHDQDSCDPEYKNKGILRVLEIGAGGGANFQFFPNNCELTVVEPNEFFKPAFFESQSKHPDIKLHRFVVGCAEDMKDVESESIDAVVSTLVLCSVADVMQVLKEVKRILAVGGKFYFWEHVHERPGSYLHTIQNLMSMFIWPLLFDNCQLNRNIDDMIAKSGFSSLTQNRFYATGTTGLFQLIKPHARGIATK</sequence>
<dbReference type="SUPFAM" id="SSF53335">
    <property type="entry name" value="S-adenosyl-L-methionine-dependent methyltransferases"/>
    <property type="match status" value="1"/>
</dbReference>
<dbReference type="Pfam" id="PF08241">
    <property type="entry name" value="Methyltransf_11"/>
    <property type="match status" value="1"/>
</dbReference>
<dbReference type="PANTHER" id="PTHR45036">
    <property type="entry name" value="METHYLTRANSFERASE LIKE 7B"/>
    <property type="match status" value="1"/>
</dbReference>
<name>A0AA88HLY3_ARTSF</name>
<keyword evidence="1" id="KW-0812">Transmembrane</keyword>
<evidence type="ECO:0000259" key="2">
    <source>
        <dbReference type="Pfam" id="PF08241"/>
    </source>
</evidence>
<evidence type="ECO:0000256" key="1">
    <source>
        <dbReference type="SAM" id="Phobius"/>
    </source>
</evidence>
<accession>A0AA88HLY3</accession>
<dbReference type="InterPro" id="IPR013216">
    <property type="entry name" value="Methyltransf_11"/>
</dbReference>
<proteinExistence type="predicted"/>